<evidence type="ECO:0000313" key="2">
    <source>
        <dbReference type="EMBL" id="GIY44445.1"/>
    </source>
</evidence>
<organism evidence="2 3">
    <name type="scientific">Caerostris extrusa</name>
    <name type="common">Bark spider</name>
    <name type="synonym">Caerostris bankana</name>
    <dbReference type="NCBI Taxonomy" id="172846"/>
    <lineage>
        <taxon>Eukaryota</taxon>
        <taxon>Metazoa</taxon>
        <taxon>Ecdysozoa</taxon>
        <taxon>Arthropoda</taxon>
        <taxon>Chelicerata</taxon>
        <taxon>Arachnida</taxon>
        <taxon>Araneae</taxon>
        <taxon>Araneomorphae</taxon>
        <taxon>Entelegynae</taxon>
        <taxon>Araneoidea</taxon>
        <taxon>Araneidae</taxon>
        <taxon>Caerostris</taxon>
    </lineage>
</organism>
<reference evidence="2 3" key="1">
    <citation type="submission" date="2021-06" db="EMBL/GenBank/DDBJ databases">
        <title>Caerostris extrusa draft genome.</title>
        <authorList>
            <person name="Kono N."/>
            <person name="Arakawa K."/>
        </authorList>
    </citation>
    <scope>NUCLEOTIDE SEQUENCE [LARGE SCALE GENOMIC DNA]</scope>
</reference>
<protein>
    <submittedName>
        <fullName evidence="2">Uncharacterized protein</fullName>
    </submittedName>
</protein>
<sequence length="83" mass="9344">MPILADTDAAQNYAQQEAEMCGCFSRRPSEMQWIASNLESLLLITAFLPALMVKRRKSTICAIVMKILRSVNLPKRKAALFTK</sequence>
<keyword evidence="1" id="KW-0812">Transmembrane</keyword>
<keyword evidence="1" id="KW-1133">Transmembrane helix</keyword>
<keyword evidence="3" id="KW-1185">Reference proteome</keyword>
<feature type="transmembrane region" description="Helical" evidence="1">
    <location>
        <begin position="34"/>
        <end position="53"/>
    </location>
</feature>
<proteinExistence type="predicted"/>
<dbReference type="AlphaFoldDB" id="A0AAV4TDU8"/>
<keyword evidence="1" id="KW-0472">Membrane</keyword>
<dbReference type="EMBL" id="BPLR01011140">
    <property type="protein sequence ID" value="GIY44445.1"/>
    <property type="molecule type" value="Genomic_DNA"/>
</dbReference>
<evidence type="ECO:0000256" key="1">
    <source>
        <dbReference type="SAM" id="Phobius"/>
    </source>
</evidence>
<name>A0AAV4TDU8_CAEEX</name>
<accession>A0AAV4TDU8</accession>
<evidence type="ECO:0000313" key="3">
    <source>
        <dbReference type="Proteomes" id="UP001054945"/>
    </source>
</evidence>
<comment type="caution">
    <text evidence="2">The sequence shown here is derived from an EMBL/GenBank/DDBJ whole genome shotgun (WGS) entry which is preliminary data.</text>
</comment>
<dbReference type="Proteomes" id="UP001054945">
    <property type="component" value="Unassembled WGS sequence"/>
</dbReference>
<gene>
    <name evidence="2" type="ORF">CEXT_420251</name>
</gene>